<proteinExistence type="predicted"/>
<dbReference type="Proteomes" id="UP000295252">
    <property type="component" value="Unassembled WGS sequence"/>
</dbReference>
<name>A0A068VBN8_COFCA</name>
<dbReference type="OMA" id="KDEANEH"/>
<reference evidence="3" key="1">
    <citation type="journal article" date="2014" name="Science">
        <title>The coffee genome provides insight into the convergent evolution of caffeine biosynthesis.</title>
        <authorList>
            <person name="Denoeud F."/>
            <person name="Carretero-Paulet L."/>
            <person name="Dereeper A."/>
            <person name="Droc G."/>
            <person name="Guyot R."/>
            <person name="Pietrella M."/>
            <person name="Zheng C."/>
            <person name="Alberti A."/>
            <person name="Anthony F."/>
            <person name="Aprea G."/>
            <person name="Aury J.M."/>
            <person name="Bento P."/>
            <person name="Bernard M."/>
            <person name="Bocs S."/>
            <person name="Campa C."/>
            <person name="Cenci A."/>
            <person name="Combes M.C."/>
            <person name="Crouzillat D."/>
            <person name="Da Silva C."/>
            <person name="Daddiego L."/>
            <person name="De Bellis F."/>
            <person name="Dussert S."/>
            <person name="Garsmeur O."/>
            <person name="Gayraud T."/>
            <person name="Guignon V."/>
            <person name="Jahn K."/>
            <person name="Jamilloux V."/>
            <person name="Joet T."/>
            <person name="Labadie K."/>
            <person name="Lan T."/>
            <person name="Leclercq J."/>
            <person name="Lepelley M."/>
            <person name="Leroy T."/>
            <person name="Li L.T."/>
            <person name="Librado P."/>
            <person name="Lopez L."/>
            <person name="Munoz A."/>
            <person name="Noel B."/>
            <person name="Pallavicini A."/>
            <person name="Perrotta G."/>
            <person name="Poncet V."/>
            <person name="Pot D."/>
            <person name="Priyono X."/>
            <person name="Rigoreau M."/>
            <person name="Rouard M."/>
            <person name="Rozas J."/>
            <person name="Tranchant-Dubreuil C."/>
            <person name="VanBuren R."/>
            <person name="Zhang Q."/>
            <person name="Andrade A.C."/>
            <person name="Argout X."/>
            <person name="Bertrand B."/>
            <person name="de Kochko A."/>
            <person name="Graziosi G."/>
            <person name="Henry R.J."/>
            <person name="Jayarama X."/>
            <person name="Ming R."/>
            <person name="Nagai C."/>
            <person name="Rounsley S."/>
            <person name="Sankoff D."/>
            <person name="Giuliano G."/>
            <person name="Albert V.A."/>
            <person name="Wincker P."/>
            <person name="Lashermes P."/>
        </authorList>
    </citation>
    <scope>NUCLEOTIDE SEQUENCE [LARGE SCALE GENOMIC DNA]</scope>
    <source>
        <strain evidence="3">cv. DH200-94</strain>
    </source>
</reference>
<sequence>MIVCVAAFLQLPTTFENLFDFFKDEHARVQWDVLSDGNPVHEIAHISTGTHPRNSISLVQPINQKENMLILQESSIDLLGANLIYAPVLVSAITSAMSGKDTRDTDVLPPGFIISSDGVDDRPNSSLLTVAFQIMVRPDTFADRLVTDSVATIHALISSTVQKIRVAVGFRFG</sequence>
<feature type="domain" description="HD-Zip IV C-terminal" evidence="1">
    <location>
        <begin position="1"/>
        <end position="168"/>
    </location>
</feature>
<dbReference type="PANTHER" id="PTHR45654:SF9">
    <property type="entry name" value="HOMEOBOX-LEUCINE ZIPPER PROTEIN HDG10-RELATED"/>
    <property type="match status" value="1"/>
</dbReference>
<evidence type="ECO:0000313" key="2">
    <source>
        <dbReference type="EMBL" id="CDP18141.1"/>
    </source>
</evidence>
<dbReference type="OrthoDB" id="6159439at2759"/>
<evidence type="ECO:0000313" key="3">
    <source>
        <dbReference type="Proteomes" id="UP000295252"/>
    </source>
</evidence>
<dbReference type="InterPro" id="IPR057993">
    <property type="entry name" value="HD-Zip_IV_C"/>
</dbReference>
<keyword evidence="3" id="KW-1185">Reference proteome</keyword>
<dbReference type="EMBL" id="HG739300">
    <property type="protein sequence ID" value="CDP18141.1"/>
    <property type="molecule type" value="Genomic_DNA"/>
</dbReference>
<dbReference type="PhylomeDB" id="A0A068VBN8"/>
<dbReference type="PANTHER" id="PTHR45654">
    <property type="entry name" value="HOMEOBOX-LEUCINE ZIPPER PROTEIN MERISTEM L1"/>
    <property type="match status" value="1"/>
</dbReference>
<evidence type="ECO:0000259" key="1">
    <source>
        <dbReference type="Pfam" id="PF25797"/>
    </source>
</evidence>
<dbReference type="InParanoid" id="A0A068VBN8"/>
<dbReference type="STRING" id="49390.A0A068VBN8"/>
<accession>A0A068VBN8</accession>
<organism evidence="2 3">
    <name type="scientific">Coffea canephora</name>
    <name type="common">Robusta coffee</name>
    <dbReference type="NCBI Taxonomy" id="49390"/>
    <lineage>
        <taxon>Eukaryota</taxon>
        <taxon>Viridiplantae</taxon>
        <taxon>Streptophyta</taxon>
        <taxon>Embryophyta</taxon>
        <taxon>Tracheophyta</taxon>
        <taxon>Spermatophyta</taxon>
        <taxon>Magnoliopsida</taxon>
        <taxon>eudicotyledons</taxon>
        <taxon>Gunneridae</taxon>
        <taxon>Pentapetalae</taxon>
        <taxon>asterids</taxon>
        <taxon>lamiids</taxon>
        <taxon>Gentianales</taxon>
        <taxon>Rubiaceae</taxon>
        <taxon>Ixoroideae</taxon>
        <taxon>Gardenieae complex</taxon>
        <taxon>Bertiereae - Coffeeae clade</taxon>
        <taxon>Coffeeae</taxon>
        <taxon>Coffea</taxon>
    </lineage>
</organism>
<protein>
    <submittedName>
        <fullName evidence="2">DH200=94 genomic scaffold, scaffold_216</fullName>
    </submittedName>
</protein>
<dbReference type="Gramene" id="CDP18141">
    <property type="protein sequence ID" value="CDP18141"/>
    <property type="gene ID" value="GSCOC_T00013723001"/>
</dbReference>
<dbReference type="AlphaFoldDB" id="A0A068VBN8"/>
<gene>
    <name evidence="2" type="ORF">GSCOC_T00013723001</name>
</gene>
<dbReference type="Pfam" id="PF25797">
    <property type="entry name" value="PDF2_C"/>
    <property type="match status" value="1"/>
</dbReference>
<dbReference type="InterPro" id="IPR042160">
    <property type="entry name" value="HD-Zip_IV"/>
</dbReference>